<dbReference type="PANTHER" id="PTHR30468:SF1">
    <property type="entry name" value="ALPHA-KETOGLUTARATE-DEPENDENT SULFONATE DIOXYGENASE"/>
    <property type="match status" value="1"/>
</dbReference>
<dbReference type="GO" id="GO:0046872">
    <property type="term" value="F:metal ion binding"/>
    <property type="evidence" value="ECO:0007669"/>
    <property type="project" value="UniProtKB-KW"/>
</dbReference>
<feature type="domain" description="TauD/TfdA-like" evidence="6">
    <location>
        <begin position="12"/>
        <end position="280"/>
    </location>
</feature>
<reference evidence="7 8" key="1">
    <citation type="submission" date="2018-05" db="EMBL/GenBank/DDBJ databases">
        <title>Acuticoccus sediminis sp. nov., isolated from deep-sea sediment of Indian Ocean.</title>
        <authorList>
            <person name="Liu X."/>
            <person name="Lai Q."/>
            <person name="Du Y."/>
            <person name="Sun F."/>
            <person name="Zhang X."/>
            <person name="Wang S."/>
            <person name="Shao Z."/>
        </authorList>
    </citation>
    <scope>NUCLEOTIDE SEQUENCE [LARGE SCALE GENOMIC DNA]</scope>
    <source>
        <strain evidence="7 8">PTG4-2</strain>
    </source>
</reference>
<comment type="similarity">
    <text evidence="1">Belongs to the TfdA dioxygenase family.</text>
</comment>
<dbReference type="InterPro" id="IPR051323">
    <property type="entry name" value="AtsK-like"/>
</dbReference>
<evidence type="ECO:0000256" key="3">
    <source>
        <dbReference type="ARBA" id="ARBA00022964"/>
    </source>
</evidence>
<accession>A0A8B2NQM4</accession>
<evidence type="ECO:0000256" key="1">
    <source>
        <dbReference type="ARBA" id="ARBA00005896"/>
    </source>
</evidence>
<dbReference type="EMBL" id="QHHQ01000002">
    <property type="protein sequence ID" value="RAI02186.1"/>
    <property type="molecule type" value="Genomic_DNA"/>
</dbReference>
<evidence type="ECO:0000313" key="7">
    <source>
        <dbReference type="EMBL" id="RAI02186.1"/>
    </source>
</evidence>
<gene>
    <name evidence="7" type="ORF">DLJ53_12530</name>
</gene>
<evidence type="ECO:0000256" key="2">
    <source>
        <dbReference type="ARBA" id="ARBA00022723"/>
    </source>
</evidence>
<evidence type="ECO:0000256" key="5">
    <source>
        <dbReference type="ARBA" id="ARBA00023004"/>
    </source>
</evidence>
<dbReference type="GO" id="GO:0000908">
    <property type="term" value="F:taurine dioxygenase activity"/>
    <property type="evidence" value="ECO:0007669"/>
    <property type="project" value="TreeGrafter"/>
</dbReference>
<dbReference type="AlphaFoldDB" id="A0A8B2NQM4"/>
<keyword evidence="4" id="KW-0560">Oxidoreductase</keyword>
<dbReference type="InterPro" id="IPR003819">
    <property type="entry name" value="TauD/TfdA-like"/>
</dbReference>
<dbReference type="GO" id="GO:0006790">
    <property type="term" value="P:sulfur compound metabolic process"/>
    <property type="evidence" value="ECO:0007669"/>
    <property type="project" value="TreeGrafter"/>
</dbReference>
<name>A0A8B2NQM4_9HYPH</name>
<dbReference type="Pfam" id="PF02668">
    <property type="entry name" value="TauD"/>
    <property type="match status" value="1"/>
</dbReference>
<evidence type="ECO:0000256" key="4">
    <source>
        <dbReference type="ARBA" id="ARBA00023002"/>
    </source>
</evidence>
<comment type="caution">
    <text evidence="7">The sequence shown here is derived from an EMBL/GenBank/DDBJ whole genome shotgun (WGS) entry which is preliminary data.</text>
</comment>
<dbReference type="PANTHER" id="PTHR30468">
    <property type="entry name" value="ALPHA-KETOGLUTARATE-DEPENDENT SULFONATE DIOXYGENASE"/>
    <property type="match status" value="1"/>
</dbReference>
<dbReference type="Proteomes" id="UP000249590">
    <property type="component" value="Unassembled WGS sequence"/>
</dbReference>
<keyword evidence="8" id="KW-1185">Reference proteome</keyword>
<keyword evidence="3 7" id="KW-0223">Dioxygenase</keyword>
<dbReference type="RefSeq" id="WP_111345583.1">
    <property type="nucleotide sequence ID" value="NZ_QHHQ01000002.1"/>
</dbReference>
<evidence type="ECO:0000259" key="6">
    <source>
        <dbReference type="Pfam" id="PF02668"/>
    </source>
</evidence>
<organism evidence="7 8">
    <name type="scientific">Acuticoccus sediminis</name>
    <dbReference type="NCBI Taxonomy" id="2184697"/>
    <lineage>
        <taxon>Bacteria</taxon>
        <taxon>Pseudomonadati</taxon>
        <taxon>Pseudomonadota</taxon>
        <taxon>Alphaproteobacteria</taxon>
        <taxon>Hyphomicrobiales</taxon>
        <taxon>Amorphaceae</taxon>
        <taxon>Acuticoccus</taxon>
    </lineage>
</organism>
<dbReference type="GO" id="GO:0005737">
    <property type="term" value="C:cytoplasm"/>
    <property type="evidence" value="ECO:0007669"/>
    <property type="project" value="TreeGrafter"/>
</dbReference>
<keyword evidence="5" id="KW-0408">Iron</keyword>
<dbReference type="OrthoDB" id="7209371at2"/>
<protein>
    <submittedName>
        <fullName evidence="7">Taurine catabolism dioxygenase TauD</fullName>
    </submittedName>
</protein>
<keyword evidence="2" id="KW-0479">Metal-binding</keyword>
<dbReference type="SUPFAM" id="SSF51197">
    <property type="entry name" value="Clavaminate synthase-like"/>
    <property type="match status" value="1"/>
</dbReference>
<dbReference type="Gene3D" id="3.60.130.10">
    <property type="entry name" value="Clavaminate synthase-like"/>
    <property type="match status" value="1"/>
</dbReference>
<sequence>MSTLDLAIRILPASETVGAIVTGVDLSQRLHPGTIQILKDALARHLVLVYRDQDLAPDDLVRYSRQFGELDPAPLSEWGRQCLPGHEEIYLISNIIENGRPIGALGAGESEWHSDMNFEKVPPFGSCLYGVEVPKDGGNTGFISAFAAYERLPDDLKAFIEDLSLKHDATTNSGGALRKGHVAPTDLTVSPGEIHPLVKVDPETGRKALFLGRRRYAYVMDLPIADSEALLDELWYHVTELTPSWHHRWRVCDLVQWDNRWTMHRRDPFPGDQRRLMYRTQIRGTTA</sequence>
<proteinExistence type="inferred from homology"/>
<dbReference type="InterPro" id="IPR042098">
    <property type="entry name" value="TauD-like_sf"/>
</dbReference>
<evidence type="ECO:0000313" key="8">
    <source>
        <dbReference type="Proteomes" id="UP000249590"/>
    </source>
</evidence>